<sequence length="145" mass="15990">MELVVREPTAAPVLTTIVVITVVCLVVLLLLVAFTCYRKAQGSKGIWSRSTHGGFSVFAGKNQALTWRSELMPPATQDHIYSLGSDRNWMDSPKPESPSANGIIYNKMNSKVFNAQRRIPPSSQSVIYTAVRVIQEAHRESSSAQ</sequence>
<reference evidence="2 3" key="1">
    <citation type="journal article" date="2012" name="Genome Biol.">
        <title>Sequencing three crocodilian genomes to illuminate the evolution of archosaurs and amniotes.</title>
        <authorList>
            <person name="St John J.A."/>
            <person name="Braun E.L."/>
            <person name="Isberg S.R."/>
            <person name="Miles L.G."/>
            <person name="Chong A.Y."/>
            <person name="Gongora J."/>
            <person name="Dalzell P."/>
            <person name="Moran C."/>
            <person name="Bed'hom B."/>
            <person name="Abzhanov A."/>
            <person name="Burgess S.C."/>
            <person name="Cooksey A.M."/>
            <person name="Castoe T.A."/>
            <person name="Crawford N.G."/>
            <person name="Densmore L.D."/>
            <person name="Drew J.C."/>
            <person name="Edwards S.V."/>
            <person name="Faircloth B.C."/>
            <person name="Fujita M.K."/>
            <person name="Greenwold M.J."/>
            <person name="Hoffmann F.G."/>
            <person name="Howard J.M."/>
            <person name="Iguchi T."/>
            <person name="Janes D.E."/>
            <person name="Khan S.Y."/>
            <person name="Kohno S."/>
            <person name="de Koning A.J."/>
            <person name="Lance S.L."/>
            <person name="McCarthy F.M."/>
            <person name="McCormack J.E."/>
            <person name="Merchant M.E."/>
            <person name="Peterson D.G."/>
            <person name="Pollock D.D."/>
            <person name="Pourmand N."/>
            <person name="Raney B.J."/>
            <person name="Roessler K.A."/>
            <person name="Sanford J.R."/>
            <person name="Sawyer R.H."/>
            <person name="Schmidt C.J."/>
            <person name="Triplett E.W."/>
            <person name="Tuberville T.D."/>
            <person name="Venegas-Anaya M."/>
            <person name="Howard J.T."/>
            <person name="Jarvis E.D."/>
            <person name="Guillette L.J.Jr."/>
            <person name="Glenn T.C."/>
            <person name="Green R.E."/>
            <person name="Ray D.A."/>
        </authorList>
    </citation>
    <scope>NUCLEOTIDE SEQUENCE [LARGE SCALE GENOMIC DNA]</scope>
    <source>
        <strain evidence="2">KSC_2009_1</strain>
    </source>
</reference>
<dbReference type="EMBL" id="AKHW03003823">
    <property type="protein sequence ID" value="KYO33055.1"/>
    <property type="molecule type" value="Genomic_DNA"/>
</dbReference>
<keyword evidence="1" id="KW-0812">Transmembrane</keyword>
<name>A0A151N982_ALLMI</name>
<evidence type="ECO:0000313" key="3">
    <source>
        <dbReference type="Proteomes" id="UP000050525"/>
    </source>
</evidence>
<dbReference type="Proteomes" id="UP000050525">
    <property type="component" value="Unassembled WGS sequence"/>
</dbReference>
<protein>
    <submittedName>
        <fullName evidence="2">Uncharacterized protein</fullName>
    </submittedName>
</protein>
<accession>A0A151N982</accession>
<comment type="caution">
    <text evidence="2">The sequence shown here is derived from an EMBL/GenBank/DDBJ whole genome shotgun (WGS) entry which is preliminary data.</text>
</comment>
<dbReference type="AlphaFoldDB" id="A0A151N982"/>
<keyword evidence="3" id="KW-1185">Reference proteome</keyword>
<evidence type="ECO:0000256" key="1">
    <source>
        <dbReference type="SAM" id="Phobius"/>
    </source>
</evidence>
<evidence type="ECO:0000313" key="2">
    <source>
        <dbReference type="EMBL" id="KYO33055.1"/>
    </source>
</evidence>
<proteinExistence type="predicted"/>
<gene>
    <name evidence="2" type="ORF">Y1Q_0011032</name>
</gene>
<feature type="transmembrane region" description="Helical" evidence="1">
    <location>
        <begin position="12"/>
        <end position="37"/>
    </location>
</feature>
<keyword evidence="1" id="KW-0472">Membrane</keyword>
<organism evidence="2 3">
    <name type="scientific">Alligator mississippiensis</name>
    <name type="common">American alligator</name>
    <dbReference type="NCBI Taxonomy" id="8496"/>
    <lineage>
        <taxon>Eukaryota</taxon>
        <taxon>Metazoa</taxon>
        <taxon>Chordata</taxon>
        <taxon>Craniata</taxon>
        <taxon>Vertebrata</taxon>
        <taxon>Euteleostomi</taxon>
        <taxon>Archelosauria</taxon>
        <taxon>Archosauria</taxon>
        <taxon>Crocodylia</taxon>
        <taxon>Alligatoridae</taxon>
        <taxon>Alligatorinae</taxon>
        <taxon>Alligator</taxon>
    </lineage>
</organism>
<keyword evidence="1" id="KW-1133">Transmembrane helix</keyword>